<evidence type="ECO:0000313" key="1">
    <source>
        <dbReference type="EMBL" id="KAL1489218.1"/>
    </source>
</evidence>
<dbReference type="EMBL" id="JBDJPC010000012">
    <property type="protein sequence ID" value="KAL1489218.1"/>
    <property type="molecule type" value="Genomic_DNA"/>
</dbReference>
<accession>A0ABD1E3G0</accession>
<sequence length="171" mass="20240">MTDGDIKYYNAWTEAMEMETKPRRLLCLWHIIKNWNIQGRSKFHQLKENYLNHLENDGETEFLKYLLNAGINTNMALESLNKVLKYNKMKGQRNIRVDKLLDLLEGLVDDRMCKRIATIERPNANNYQHRVNIEEHRKAESQLINKINIMEVGKFSVKSTSKASNPHYKKF</sequence>
<organism evidence="1 2">
    <name type="scientific">Hypothenemus hampei</name>
    <name type="common">Coffee berry borer</name>
    <dbReference type="NCBI Taxonomy" id="57062"/>
    <lineage>
        <taxon>Eukaryota</taxon>
        <taxon>Metazoa</taxon>
        <taxon>Ecdysozoa</taxon>
        <taxon>Arthropoda</taxon>
        <taxon>Hexapoda</taxon>
        <taxon>Insecta</taxon>
        <taxon>Pterygota</taxon>
        <taxon>Neoptera</taxon>
        <taxon>Endopterygota</taxon>
        <taxon>Coleoptera</taxon>
        <taxon>Polyphaga</taxon>
        <taxon>Cucujiformia</taxon>
        <taxon>Curculionidae</taxon>
        <taxon>Scolytinae</taxon>
        <taxon>Hypothenemus</taxon>
    </lineage>
</organism>
<dbReference type="Proteomes" id="UP001566132">
    <property type="component" value="Unassembled WGS sequence"/>
</dbReference>
<gene>
    <name evidence="1" type="ORF">ABEB36_014151</name>
</gene>
<reference evidence="1 2" key="1">
    <citation type="submission" date="2024-05" db="EMBL/GenBank/DDBJ databases">
        <title>Genetic variation in Jamaican populations of the coffee berry borer (Hypothenemus hampei).</title>
        <authorList>
            <person name="Errbii M."/>
            <person name="Myrie A."/>
        </authorList>
    </citation>
    <scope>NUCLEOTIDE SEQUENCE [LARGE SCALE GENOMIC DNA]</scope>
    <source>
        <strain evidence="1">JA-Hopewell-2020-01-JO</strain>
        <tissue evidence="1">Whole body</tissue>
    </source>
</reference>
<name>A0ABD1E3G0_HYPHA</name>
<comment type="caution">
    <text evidence="1">The sequence shown here is derived from an EMBL/GenBank/DDBJ whole genome shotgun (WGS) entry which is preliminary data.</text>
</comment>
<proteinExistence type="predicted"/>
<keyword evidence="2" id="KW-1185">Reference proteome</keyword>
<evidence type="ECO:0008006" key="3">
    <source>
        <dbReference type="Google" id="ProtNLM"/>
    </source>
</evidence>
<dbReference type="AlphaFoldDB" id="A0ABD1E3G0"/>
<protein>
    <recommendedName>
        <fullName evidence="3">MULE transposase domain-containing protein</fullName>
    </recommendedName>
</protein>
<evidence type="ECO:0000313" key="2">
    <source>
        <dbReference type="Proteomes" id="UP001566132"/>
    </source>
</evidence>